<name>A0AC35TSP8_9BILA</name>
<evidence type="ECO:0000313" key="2">
    <source>
        <dbReference type="WBParaSite" id="RSKR_0000391800.1"/>
    </source>
</evidence>
<protein>
    <submittedName>
        <fullName evidence="2">Endo/exonuclease/phosphatase domain-containing protein</fullName>
    </submittedName>
</protein>
<reference evidence="2" key="1">
    <citation type="submission" date="2016-11" db="UniProtKB">
        <authorList>
            <consortium name="WormBaseParasite"/>
        </authorList>
    </citation>
    <scope>IDENTIFICATION</scope>
    <source>
        <strain evidence="2">KR3021</strain>
    </source>
</reference>
<evidence type="ECO:0000313" key="1">
    <source>
        <dbReference type="Proteomes" id="UP000095286"/>
    </source>
</evidence>
<sequence length="200" mass="22427">MTSRCLNKIGTYNARTLGNDDSLLILARQMAENSIDILMITETKRREETFIHAGSYTCYFGTFDKIGGVGFMINNDIAKSVLNVTFNGIRLGRIDLLLDGKRVAIVAAYSPTNDAKYQSEVLKFYANLESLCKSTSSDKLFIGGDFNGRIPVSRKKRGAVDSFTLDDGSTNRNGDLLMQFTETNNLIILNRRFVKRRAKR</sequence>
<proteinExistence type="predicted"/>
<dbReference type="Proteomes" id="UP000095286">
    <property type="component" value="Unplaced"/>
</dbReference>
<accession>A0AC35TSP8</accession>
<organism evidence="1 2">
    <name type="scientific">Rhabditophanes sp. KR3021</name>
    <dbReference type="NCBI Taxonomy" id="114890"/>
    <lineage>
        <taxon>Eukaryota</taxon>
        <taxon>Metazoa</taxon>
        <taxon>Ecdysozoa</taxon>
        <taxon>Nematoda</taxon>
        <taxon>Chromadorea</taxon>
        <taxon>Rhabditida</taxon>
        <taxon>Tylenchina</taxon>
        <taxon>Panagrolaimomorpha</taxon>
        <taxon>Strongyloidoidea</taxon>
        <taxon>Alloionematidae</taxon>
        <taxon>Rhabditophanes</taxon>
    </lineage>
</organism>
<dbReference type="WBParaSite" id="RSKR_0000391800.1">
    <property type="protein sequence ID" value="RSKR_0000391800.1"/>
    <property type="gene ID" value="RSKR_0000391800"/>
</dbReference>